<evidence type="ECO:0000256" key="6">
    <source>
        <dbReference type="ARBA" id="ARBA00023136"/>
    </source>
</evidence>
<dbReference type="PROSITE" id="PS50893">
    <property type="entry name" value="ABC_TRANSPORTER_2"/>
    <property type="match status" value="1"/>
</dbReference>
<dbReference type="InterPro" id="IPR036640">
    <property type="entry name" value="ABC1_TM_sf"/>
</dbReference>
<dbReference type="Gene3D" id="3.40.50.300">
    <property type="entry name" value="P-loop containing nucleotide triphosphate hydrolases"/>
    <property type="match status" value="1"/>
</dbReference>
<keyword evidence="3" id="KW-0547">Nucleotide-binding</keyword>
<dbReference type="GO" id="GO:0005524">
    <property type="term" value="F:ATP binding"/>
    <property type="evidence" value="ECO:0007669"/>
    <property type="project" value="UniProtKB-KW"/>
</dbReference>
<evidence type="ECO:0000256" key="7">
    <source>
        <dbReference type="SAM" id="Phobius"/>
    </source>
</evidence>
<dbReference type="SMART" id="SM00382">
    <property type="entry name" value="AAA"/>
    <property type="match status" value="1"/>
</dbReference>
<dbReference type="PROSITE" id="PS50929">
    <property type="entry name" value="ABC_TM1F"/>
    <property type="match status" value="1"/>
</dbReference>
<dbReference type="GO" id="GO:0140359">
    <property type="term" value="F:ABC-type transporter activity"/>
    <property type="evidence" value="ECO:0007669"/>
    <property type="project" value="InterPro"/>
</dbReference>
<dbReference type="SUPFAM" id="SSF90123">
    <property type="entry name" value="ABC transporter transmembrane region"/>
    <property type="match status" value="1"/>
</dbReference>
<dbReference type="NCBIfam" id="TIGR02857">
    <property type="entry name" value="CydD"/>
    <property type="match status" value="1"/>
</dbReference>
<organism evidence="10">
    <name type="scientific">Kribbella sp. HUAS MG21</name>
    <dbReference type="NCBI Taxonomy" id="3160966"/>
    <lineage>
        <taxon>Bacteria</taxon>
        <taxon>Bacillati</taxon>
        <taxon>Actinomycetota</taxon>
        <taxon>Actinomycetes</taxon>
        <taxon>Propionibacteriales</taxon>
        <taxon>Kribbellaceae</taxon>
        <taxon>Kribbella</taxon>
    </lineage>
</organism>
<dbReference type="InterPro" id="IPR017871">
    <property type="entry name" value="ABC_transporter-like_CS"/>
</dbReference>
<evidence type="ECO:0000256" key="3">
    <source>
        <dbReference type="ARBA" id="ARBA00022741"/>
    </source>
</evidence>
<keyword evidence="4" id="KW-0067">ATP-binding</keyword>
<dbReference type="CDD" id="cd18584">
    <property type="entry name" value="ABC_6TM_AarD_CydD"/>
    <property type="match status" value="1"/>
</dbReference>
<dbReference type="SUPFAM" id="SSF52540">
    <property type="entry name" value="P-loop containing nucleoside triphosphate hydrolases"/>
    <property type="match status" value="1"/>
</dbReference>
<evidence type="ECO:0000256" key="2">
    <source>
        <dbReference type="ARBA" id="ARBA00022692"/>
    </source>
</evidence>
<keyword evidence="6 7" id="KW-0472">Membrane</keyword>
<evidence type="ECO:0000259" key="9">
    <source>
        <dbReference type="PROSITE" id="PS50929"/>
    </source>
</evidence>
<dbReference type="CDD" id="cd03228">
    <property type="entry name" value="ABCC_MRP_Like"/>
    <property type="match status" value="1"/>
</dbReference>
<evidence type="ECO:0000256" key="1">
    <source>
        <dbReference type="ARBA" id="ARBA00004651"/>
    </source>
</evidence>
<proteinExistence type="predicted"/>
<keyword evidence="2 7" id="KW-0812">Transmembrane</keyword>
<dbReference type="AlphaFoldDB" id="A0AAU7T8H3"/>
<reference evidence="10" key="1">
    <citation type="submission" date="2024-06" db="EMBL/GenBank/DDBJ databases">
        <title>Kribbella sp. strain HUAS MG21 genome sequences.</title>
        <authorList>
            <person name="Mo P."/>
        </authorList>
    </citation>
    <scope>NUCLEOTIDE SEQUENCE</scope>
    <source>
        <strain evidence="10">HUAS MG21</strain>
    </source>
</reference>
<evidence type="ECO:0000256" key="5">
    <source>
        <dbReference type="ARBA" id="ARBA00022989"/>
    </source>
</evidence>
<dbReference type="EMBL" id="CP158165">
    <property type="protein sequence ID" value="XBV22981.1"/>
    <property type="molecule type" value="Genomic_DNA"/>
</dbReference>
<feature type="transmembrane region" description="Helical" evidence="7">
    <location>
        <begin position="161"/>
        <end position="180"/>
    </location>
</feature>
<evidence type="ECO:0000256" key="4">
    <source>
        <dbReference type="ARBA" id="ARBA00022840"/>
    </source>
</evidence>
<dbReference type="PROSITE" id="PS00211">
    <property type="entry name" value="ABC_TRANSPORTER_1"/>
    <property type="match status" value="1"/>
</dbReference>
<dbReference type="Gene3D" id="1.20.1560.10">
    <property type="entry name" value="ABC transporter type 1, transmembrane domain"/>
    <property type="match status" value="1"/>
</dbReference>
<dbReference type="InterPro" id="IPR003593">
    <property type="entry name" value="AAA+_ATPase"/>
</dbReference>
<dbReference type="InterPro" id="IPR039421">
    <property type="entry name" value="Type_1_exporter"/>
</dbReference>
<feature type="transmembrane region" description="Helical" evidence="7">
    <location>
        <begin position="135"/>
        <end position="155"/>
    </location>
</feature>
<dbReference type="RefSeq" id="WP_350275820.1">
    <property type="nucleotide sequence ID" value="NZ_CP158165.1"/>
</dbReference>
<accession>A0AAU7T8H3</accession>
<keyword evidence="5 7" id="KW-1133">Transmembrane helix</keyword>
<evidence type="ECO:0000313" key="10">
    <source>
        <dbReference type="EMBL" id="XBV22981.1"/>
    </source>
</evidence>
<sequence>MPAVDRRLLRYARGTRTFLVLSGVIGTAQAVLIVVQAWLLAGIIADAFLGGLGLDRLRLPVAALAGTLLGRAALSWIAEVVAQRCSAAVKSELRVRFVEKIVALGPRWLTGERSGELTTLATRGIDALDDYFSRYLPQLVLVGVVPLVVGARMLAADWLSALIVVVTLPLIPVFMVLVGLTTKAATARHWATLQTLAHHFLDVLAGLGTLKVFGRSRAQVETIRRLADRQRRTTLATLRIAFLSSLVLELVATLSVALVAVSVGLRLVEGRLSLETALLVLILAPEAYLPLRLLGAHYHASAEGLAAADQLFTVVEQATPEPGHAIPDPAAAIVLRGVTVDSREPGEPAVDDLSLVIPPGQVTGIVGPSGGGKSTLLGLMLGTVRPDRGQVLAGGTDLAAADLRRWRRDLAWLGQDPVLFAGSVADNIRLGSTTADELAVRRAAATARVDVPLDLVLGERGAGVSAGQRRRIALARAILRDAPVLLLDEPTESVDPETEQALLESLPAAFAGRTVVLVTHRPALLDLCDHIVHLDRTAVPA</sequence>
<feature type="domain" description="ABC transporter" evidence="8">
    <location>
        <begin position="335"/>
        <end position="541"/>
    </location>
</feature>
<dbReference type="GO" id="GO:0005886">
    <property type="term" value="C:plasma membrane"/>
    <property type="evidence" value="ECO:0007669"/>
    <property type="project" value="UniProtKB-SubCell"/>
</dbReference>
<dbReference type="Pfam" id="PF00005">
    <property type="entry name" value="ABC_tran"/>
    <property type="match status" value="1"/>
</dbReference>
<dbReference type="PANTHER" id="PTHR24221:SF590">
    <property type="entry name" value="COMPONENT LINKED WITH THE ASSEMBLY OF CYTOCHROME' TRANSPORT TRANSMEMBRANE ATP-BINDING PROTEIN ABC TRANSPORTER CYDD-RELATED"/>
    <property type="match status" value="1"/>
</dbReference>
<dbReference type="InterPro" id="IPR003439">
    <property type="entry name" value="ABC_transporter-like_ATP-bd"/>
</dbReference>
<dbReference type="GO" id="GO:0016887">
    <property type="term" value="F:ATP hydrolysis activity"/>
    <property type="evidence" value="ECO:0007669"/>
    <property type="project" value="InterPro"/>
</dbReference>
<feature type="domain" description="ABC transmembrane type-1" evidence="9">
    <location>
        <begin position="20"/>
        <end position="303"/>
    </location>
</feature>
<feature type="transmembrane region" description="Helical" evidence="7">
    <location>
        <begin position="57"/>
        <end position="74"/>
    </location>
</feature>
<dbReference type="InterPro" id="IPR027417">
    <property type="entry name" value="P-loop_NTPase"/>
</dbReference>
<dbReference type="InterPro" id="IPR014216">
    <property type="entry name" value="ABC_transptr_CydD"/>
</dbReference>
<dbReference type="InterPro" id="IPR011527">
    <property type="entry name" value="ABC1_TM_dom"/>
</dbReference>
<feature type="transmembrane region" description="Helical" evidence="7">
    <location>
        <begin position="20"/>
        <end position="45"/>
    </location>
</feature>
<dbReference type="Pfam" id="PF00664">
    <property type="entry name" value="ABC_membrane"/>
    <property type="match status" value="1"/>
</dbReference>
<dbReference type="GO" id="GO:0042883">
    <property type="term" value="P:cysteine transport"/>
    <property type="evidence" value="ECO:0007669"/>
    <property type="project" value="InterPro"/>
</dbReference>
<evidence type="ECO:0000259" key="8">
    <source>
        <dbReference type="PROSITE" id="PS50893"/>
    </source>
</evidence>
<gene>
    <name evidence="10" type="primary">cydD</name>
    <name evidence="10" type="ORF">ABN611_30985</name>
</gene>
<dbReference type="PANTHER" id="PTHR24221">
    <property type="entry name" value="ATP-BINDING CASSETTE SUB-FAMILY B"/>
    <property type="match status" value="1"/>
</dbReference>
<feature type="transmembrane region" description="Helical" evidence="7">
    <location>
        <begin position="240"/>
        <end position="260"/>
    </location>
</feature>
<name>A0AAU7T8H3_9ACTN</name>
<protein>
    <submittedName>
        <fullName evidence="10">Thiol reductant ABC exporter subunit CydD</fullName>
    </submittedName>
</protein>
<comment type="subcellular location">
    <subcellularLocation>
        <location evidence="1">Cell membrane</location>
        <topology evidence="1">Multi-pass membrane protein</topology>
    </subcellularLocation>
</comment>